<evidence type="ECO:0000256" key="1">
    <source>
        <dbReference type="SAM" id="SignalP"/>
    </source>
</evidence>
<dbReference type="AlphaFoldDB" id="A0AAE3WA32"/>
<protein>
    <submittedName>
        <fullName evidence="2">Calcium-binding protein</fullName>
    </submittedName>
</protein>
<name>A0AAE3WA32_9RHOB</name>
<dbReference type="Gene3D" id="3.40.50.1110">
    <property type="entry name" value="SGNH hydrolase"/>
    <property type="match status" value="1"/>
</dbReference>
<keyword evidence="3" id="KW-1185">Reference proteome</keyword>
<dbReference type="RefSeq" id="WP_306734603.1">
    <property type="nucleotide sequence ID" value="NZ_JANHAX010000001.1"/>
</dbReference>
<evidence type="ECO:0000313" key="3">
    <source>
        <dbReference type="Proteomes" id="UP001226762"/>
    </source>
</evidence>
<dbReference type="InterPro" id="IPR011049">
    <property type="entry name" value="Serralysin-like_metalloprot_C"/>
</dbReference>
<reference evidence="2" key="1">
    <citation type="submission" date="2022-07" db="EMBL/GenBank/DDBJ databases">
        <authorList>
            <person name="Otstavnykh N."/>
            <person name="Isaeva M."/>
            <person name="Bystritskaya E."/>
        </authorList>
    </citation>
    <scope>NUCLEOTIDE SEQUENCE</scope>
    <source>
        <strain evidence="2">KCTC 52189</strain>
    </source>
</reference>
<feature type="signal peptide" evidence="1">
    <location>
        <begin position="1"/>
        <end position="25"/>
    </location>
</feature>
<proteinExistence type="predicted"/>
<sequence>MIWLRVFRVIGICLSLSLLPAAAQAAERKVYFFGNSLIHHLSDSDETAVPHWLAKMAAAAGHGFAADGQWGFLRDFAGSAPPKAEWSFRAVRSGWNRDRQAFSAAGWDAIVINPANFIQADPPDAPYGWDNPEGQSPLGAMLAVIDAHGVAPVYVYEGWAEMTAGFPPGRRAFRRYNAYNTGEYHAWYEDLVAQLRAARPGQEIRLIPVAKVLSELFTEGPLAGIDPRLLYVDADPHGTSTLYLLAAMVTYTALYGEPAPVALDLPESIAPEVQRAYPLLAAAIATRLKTFRAAQAPAQSGTGGQRMAAADPAPNAPGETAGLADPALAMGLNGISDWSTQQPFVDIMKTARPWLGHEGENWGAWNAARLMGAGYLDDNGWVTALPPGVDRVESFVLTDQNEAARAMTGRYRVSWQGEGSLKIGGRAQQVRYDGNEAWFRYNPGEGEVALTITETDPGGTGDHIRSIEIVREDQIALHELGVTFNPQWVERIADLRVLRFMDWMLTNGSPVKAWQDRPRRTDFSWAWRGVPAEVMIELANLVGADPWVCMPHAADDGYVQAFAELVRDRLDPRLKVYVEYSNELWNFIFPQARWAADQAEARWGPEAGEAPWMQFAGTRAAEVMRIWSAVFGAAAPDRLVRVVAVHTGWMGLEEPLLQAPLWQAEQGEGALVPAASFDAYAVSGYFGFELGDDEEGRLGDLRRWMAESRAAAEEEARARGLKWRAFRAAVEPVRFDGALPEAAAAVRQGSLTELTEVLWPYHAAVAETYGFRLIMYEGGSHAVGHAGAISDDELTAFFSRFSYTPEMAALYRDALEGWHAAGGVLFNAFVDVARSSQHGNWGALRHLEDDNPRWQALMAANRAGADGWEDRMPHTFAHGVLRSGGAGADELAGTAEEDILLGGDGDDVFESRGGGDFIDGGAGEDLVRLRGARTDYGFAVEAGRLLALSDGATVRLRQVELLEFDAEPGRKYRLETPQ</sequence>
<keyword evidence="1" id="KW-0732">Signal</keyword>
<gene>
    <name evidence="2" type="ORF">NO357_05520</name>
</gene>
<comment type="caution">
    <text evidence="2">The sequence shown here is derived from an EMBL/GenBank/DDBJ whole genome shotgun (WGS) entry which is preliminary data.</text>
</comment>
<feature type="chain" id="PRO_5042117455" evidence="1">
    <location>
        <begin position="26"/>
        <end position="978"/>
    </location>
</feature>
<accession>A0AAE3WA32</accession>
<organism evidence="2 3">
    <name type="scientific">Marimonas arenosa</name>
    <dbReference type="NCBI Taxonomy" id="1795305"/>
    <lineage>
        <taxon>Bacteria</taxon>
        <taxon>Pseudomonadati</taxon>
        <taxon>Pseudomonadota</taxon>
        <taxon>Alphaproteobacteria</taxon>
        <taxon>Rhodobacterales</taxon>
        <taxon>Paracoccaceae</taxon>
        <taxon>Marimonas</taxon>
    </lineage>
</organism>
<dbReference type="GO" id="GO:0016788">
    <property type="term" value="F:hydrolase activity, acting on ester bonds"/>
    <property type="evidence" value="ECO:0007669"/>
    <property type="project" value="UniProtKB-ARBA"/>
</dbReference>
<evidence type="ECO:0000313" key="2">
    <source>
        <dbReference type="EMBL" id="MDQ2089356.1"/>
    </source>
</evidence>
<dbReference type="InterPro" id="IPR036514">
    <property type="entry name" value="SGNH_hydro_sf"/>
</dbReference>
<reference evidence="2" key="2">
    <citation type="submission" date="2023-02" db="EMBL/GenBank/DDBJ databases">
        <title>'Rhodoalgimonas zhirmunskyi' gen. nov., isolated from a red alga.</title>
        <authorList>
            <person name="Nedashkovskaya O.I."/>
            <person name="Otstavnykh N.Y."/>
            <person name="Bystritskaya E.P."/>
            <person name="Balabanova L.A."/>
            <person name="Isaeva M.P."/>
        </authorList>
    </citation>
    <scope>NUCLEOTIDE SEQUENCE</scope>
    <source>
        <strain evidence="2">KCTC 52189</strain>
    </source>
</reference>
<dbReference type="Gene3D" id="2.150.10.10">
    <property type="entry name" value="Serralysin-like metalloprotease, C-terminal"/>
    <property type="match status" value="1"/>
</dbReference>
<dbReference type="SUPFAM" id="SSF51120">
    <property type="entry name" value="beta-Roll"/>
    <property type="match status" value="1"/>
</dbReference>
<dbReference type="EMBL" id="JANHAX010000001">
    <property type="protein sequence ID" value="MDQ2089356.1"/>
    <property type="molecule type" value="Genomic_DNA"/>
</dbReference>
<dbReference type="Proteomes" id="UP001226762">
    <property type="component" value="Unassembled WGS sequence"/>
</dbReference>